<evidence type="ECO:0000313" key="9">
    <source>
        <dbReference type="EMBL" id="PWJ22583.1"/>
    </source>
</evidence>
<keyword evidence="10" id="KW-1185">Reference proteome</keyword>
<dbReference type="InterPro" id="IPR013783">
    <property type="entry name" value="Ig-like_fold"/>
</dbReference>
<dbReference type="Gene3D" id="2.60.120.260">
    <property type="entry name" value="Galactose-binding domain-like"/>
    <property type="match status" value="1"/>
</dbReference>
<dbReference type="Gene3D" id="3.20.20.80">
    <property type="entry name" value="Glycosidases"/>
    <property type="match status" value="1"/>
</dbReference>
<accession>A0A2Y9BJM4</accession>
<evidence type="ECO:0000256" key="1">
    <source>
        <dbReference type="ARBA" id="ARBA00007401"/>
    </source>
</evidence>
<comment type="similarity">
    <text evidence="1">Belongs to the glycosyl hydrolase 2 family.</text>
</comment>
<dbReference type="Pfam" id="PF00703">
    <property type="entry name" value="Glyco_hydro_2"/>
    <property type="match status" value="1"/>
</dbReference>
<dbReference type="InterPro" id="IPR032311">
    <property type="entry name" value="DUF4982"/>
</dbReference>
<dbReference type="InterPro" id="IPR008979">
    <property type="entry name" value="Galactose-bd-like_sf"/>
</dbReference>
<keyword evidence="3" id="KW-0326">Glycosidase</keyword>
<dbReference type="InterPro" id="IPR040605">
    <property type="entry name" value="Glyco_hydro2_dom5"/>
</dbReference>
<dbReference type="PANTHER" id="PTHR42732:SF1">
    <property type="entry name" value="BETA-MANNOSIDASE"/>
    <property type="match status" value="1"/>
</dbReference>
<evidence type="ECO:0000259" key="6">
    <source>
        <dbReference type="Pfam" id="PF02837"/>
    </source>
</evidence>
<dbReference type="Pfam" id="PF16355">
    <property type="entry name" value="DUF4982"/>
    <property type="match status" value="1"/>
</dbReference>
<evidence type="ECO:0000259" key="4">
    <source>
        <dbReference type="Pfam" id="PF00703"/>
    </source>
</evidence>
<dbReference type="InterPro" id="IPR017853">
    <property type="entry name" value="GH"/>
</dbReference>
<evidence type="ECO:0000259" key="5">
    <source>
        <dbReference type="Pfam" id="PF02836"/>
    </source>
</evidence>
<dbReference type="GO" id="GO:0005975">
    <property type="term" value="P:carbohydrate metabolic process"/>
    <property type="evidence" value="ECO:0007669"/>
    <property type="project" value="InterPro"/>
</dbReference>
<dbReference type="GO" id="GO:0004553">
    <property type="term" value="F:hydrolase activity, hydrolyzing O-glycosyl compounds"/>
    <property type="evidence" value="ECO:0007669"/>
    <property type="project" value="InterPro"/>
</dbReference>
<feature type="domain" description="Glycoside hydrolase family 2 catalytic" evidence="5">
    <location>
        <begin position="273"/>
        <end position="423"/>
    </location>
</feature>
<evidence type="ECO:0000259" key="8">
    <source>
        <dbReference type="Pfam" id="PF18565"/>
    </source>
</evidence>
<evidence type="ECO:0000313" key="10">
    <source>
        <dbReference type="Proteomes" id="UP000245845"/>
    </source>
</evidence>
<dbReference type="InterPro" id="IPR006102">
    <property type="entry name" value="Ig-like_GH2"/>
</dbReference>
<sequence length="801" mass="90085">MYHYLLDKDWEYAESGLKNPLLIHMLNNWKRVRIPHDYSMEKERDKNAPGGEDEGYTRGAGLYYKKKFMLGRGSVEKRIWLEFEGVSGITEVWVNGQFVTKHVNPYSSFYMDISDKVKEGENEILLHTDSRMKPCSRWYTGAGIYRPVWLHVAEKTAVRLHGLKITTAELNGSSARIRVQAEVTGEEQAGQTEISCRIENSQNMCIGEALSSVALSEGSGSVELDIPVTHISPWCPQNPILYTAIVTVTGEKSGEDSYEESFGIRTIEVNSTDGFLLNGQPMKLKGGCIHQDLGILGVAEHETAQYRRIRILKESGFNALRLSHNPFGPGFFKVCDELGMLVIEEAFDEWVLGRTSFGFHIFFEEHWEQDIEDMILRDYNHPSIIMWSTGNEVEERDGSADGFAWSKRLADKVRELDRTRPVSATACSLFLEYAQRPTGGEATTGNQALNMAYDNFASGVDLWGDTTEEYFAPLDVAGYNYKSVRYEHDSKKFPKRVIYGSESYPRAAFSTWQSTVENKNVIGDFVWTAWDYLGENGVGRWEVSDAERPGSPQWPWIAAGCADIDLIGNKRPQSYYRDAVWANNHAPHLFTLSPELTGKHIARLSWTWLPVAANYTYPGAAGQEMEAHIYANADEVELFLNGTTLGRKKCGFEEEYKAVFRFPYEPGSLEVTAYKDGIETGRDMLKTASSTKKLKITAEPGKVRANGRDLCFIRIEALDEKGTLVFGEERKVSVEVQGAELLALGTADPKPDRLIPYKGNIVPLYEGQALAVVRSVEDTKGCVVRVRLEDGCEADINVEFQ</sequence>
<dbReference type="AlphaFoldDB" id="A0A2Y9BJM4"/>
<organism evidence="9 10">
    <name type="scientific">Faecalicatena orotica</name>
    <dbReference type="NCBI Taxonomy" id="1544"/>
    <lineage>
        <taxon>Bacteria</taxon>
        <taxon>Bacillati</taxon>
        <taxon>Bacillota</taxon>
        <taxon>Clostridia</taxon>
        <taxon>Lachnospirales</taxon>
        <taxon>Lachnospiraceae</taxon>
        <taxon>Faecalicatena</taxon>
    </lineage>
</organism>
<dbReference type="InterPro" id="IPR006104">
    <property type="entry name" value="Glyco_hydro_2_N"/>
</dbReference>
<dbReference type="SUPFAM" id="SSF49303">
    <property type="entry name" value="beta-Galactosidase/glucuronidase domain"/>
    <property type="match status" value="1"/>
</dbReference>
<dbReference type="Pfam" id="PF18565">
    <property type="entry name" value="Glyco_hydro2_C5"/>
    <property type="match status" value="1"/>
</dbReference>
<dbReference type="InterPro" id="IPR006101">
    <property type="entry name" value="Glyco_hydro_2"/>
</dbReference>
<reference evidence="9 10" key="1">
    <citation type="submission" date="2018-05" db="EMBL/GenBank/DDBJ databases">
        <title>The Hungate 1000. A catalogue of reference genomes from the rumen microbiome.</title>
        <authorList>
            <person name="Kelly W."/>
        </authorList>
    </citation>
    <scope>NUCLEOTIDE SEQUENCE [LARGE SCALE GENOMIC DNA]</scope>
    <source>
        <strain evidence="9 10">NLAE-zl-C242</strain>
    </source>
</reference>
<name>A0A2Y9BJM4_9FIRM</name>
<dbReference type="InterPro" id="IPR051913">
    <property type="entry name" value="GH2_Domain-Containing"/>
</dbReference>
<dbReference type="Proteomes" id="UP000245845">
    <property type="component" value="Unassembled WGS sequence"/>
</dbReference>
<evidence type="ECO:0000259" key="7">
    <source>
        <dbReference type="Pfam" id="PF16355"/>
    </source>
</evidence>
<dbReference type="SUPFAM" id="SSF51445">
    <property type="entry name" value="(Trans)glycosidases"/>
    <property type="match status" value="1"/>
</dbReference>
<feature type="domain" description="DUF4982" evidence="7">
    <location>
        <begin position="622"/>
        <end position="679"/>
    </location>
</feature>
<proteinExistence type="inferred from homology"/>
<dbReference type="Pfam" id="PF02837">
    <property type="entry name" value="Glyco_hydro_2_N"/>
    <property type="match status" value="1"/>
</dbReference>
<dbReference type="InterPro" id="IPR036156">
    <property type="entry name" value="Beta-gal/glucu_dom_sf"/>
</dbReference>
<gene>
    <name evidence="9" type="ORF">A8806_11838</name>
</gene>
<dbReference type="Pfam" id="PF02836">
    <property type="entry name" value="Glyco_hydro_2_C"/>
    <property type="match status" value="1"/>
</dbReference>
<evidence type="ECO:0000256" key="3">
    <source>
        <dbReference type="ARBA" id="ARBA00023295"/>
    </source>
</evidence>
<protein>
    <submittedName>
        <fullName evidence="9">Beta-galactosidase</fullName>
    </submittedName>
</protein>
<dbReference type="InterPro" id="IPR006103">
    <property type="entry name" value="Glyco_hydro_2_cat"/>
</dbReference>
<evidence type="ECO:0000256" key="2">
    <source>
        <dbReference type="ARBA" id="ARBA00022801"/>
    </source>
</evidence>
<dbReference type="PRINTS" id="PR00132">
    <property type="entry name" value="GLHYDRLASE2"/>
</dbReference>
<dbReference type="OrthoDB" id="9762066at2"/>
<dbReference type="SUPFAM" id="SSF49785">
    <property type="entry name" value="Galactose-binding domain-like"/>
    <property type="match status" value="1"/>
</dbReference>
<feature type="domain" description="Glycosyl hydrolases family 2 sugar binding" evidence="6">
    <location>
        <begin position="62"/>
        <end position="150"/>
    </location>
</feature>
<dbReference type="PANTHER" id="PTHR42732">
    <property type="entry name" value="BETA-GALACTOSIDASE"/>
    <property type="match status" value="1"/>
</dbReference>
<keyword evidence="2" id="KW-0378">Hydrolase</keyword>
<dbReference type="Gene3D" id="2.60.40.10">
    <property type="entry name" value="Immunoglobulins"/>
    <property type="match status" value="3"/>
</dbReference>
<feature type="domain" description="Glycoside hydrolase family 2" evidence="8">
    <location>
        <begin position="694"/>
        <end position="789"/>
    </location>
</feature>
<comment type="caution">
    <text evidence="9">The sequence shown here is derived from an EMBL/GenBank/DDBJ whole genome shotgun (WGS) entry which is preliminary data.</text>
</comment>
<feature type="domain" description="Glycoside hydrolase family 2 immunoglobulin-like beta-sandwich" evidence="4">
    <location>
        <begin position="162"/>
        <end position="265"/>
    </location>
</feature>
<dbReference type="RefSeq" id="WP_109733492.1">
    <property type="nucleotide sequence ID" value="NZ_BAAACK010000010.1"/>
</dbReference>
<dbReference type="EMBL" id="QGDL01000018">
    <property type="protein sequence ID" value="PWJ22583.1"/>
    <property type="molecule type" value="Genomic_DNA"/>
</dbReference>